<dbReference type="PANTHER" id="PTHR21163">
    <property type="entry name" value="PROTEIN G12"/>
    <property type="match status" value="1"/>
</dbReference>
<gene>
    <name evidence="1" type="ORF">CCAP1982_LOCUS22440</name>
</gene>
<keyword evidence="2" id="KW-1185">Reference proteome</keyword>
<sequence length="238" mass="26662">MARFSVKNIIATGPLGSFTPHTIIQALHLANMHLSTFAVSVILSIVTLAALTTSASNTDGNNSLNTTTNLQSDLRDFQELIPRRRIRYIAARHYIVDARFRSALAFIRSPEFPLTWQQMRNTSEFAELVGFLQRHDGSDTEGGGIDITTIIDRIPNQLRVFNIPSKVPVSLMFQRTVSDFLTDVVRELPRARFASLMARKVQAGGEFSQLYKSVRSEEFKDLLQKTKSSRNLAAPYAS</sequence>
<accession>A0A811VHH2</accession>
<evidence type="ECO:0000313" key="1">
    <source>
        <dbReference type="EMBL" id="CAD7014444.1"/>
    </source>
</evidence>
<dbReference type="Proteomes" id="UP000606786">
    <property type="component" value="Unassembled WGS sequence"/>
</dbReference>
<dbReference type="OrthoDB" id="7882129at2759"/>
<dbReference type="PANTHER" id="PTHR21163:SF0">
    <property type="entry name" value="GH08205P-RELATED"/>
    <property type="match status" value="1"/>
</dbReference>
<reference evidence="1" key="1">
    <citation type="submission" date="2020-11" db="EMBL/GenBank/DDBJ databases">
        <authorList>
            <person name="Whitehead M."/>
        </authorList>
    </citation>
    <scope>NUCLEOTIDE SEQUENCE</scope>
    <source>
        <strain evidence="1">EGII</strain>
    </source>
</reference>
<protein>
    <submittedName>
        <fullName evidence="1">(Mediterranean fruit fly) hypothetical protein</fullName>
    </submittedName>
</protein>
<comment type="caution">
    <text evidence="1">The sequence shown here is derived from an EMBL/GenBank/DDBJ whole genome shotgun (WGS) entry which is preliminary data.</text>
</comment>
<dbReference type="EMBL" id="CAJHJT010000056">
    <property type="protein sequence ID" value="CAD7014444.1"/>
    <property type="molecule type" value="Genomic_DNA"/>
</dbReference>
<dbReference type="InterPro" id="IPR010629">
    <property type="entry name" value="Ins_allergen"/>
</dbReference>
<evidence type="ECO:0000313" key="2">
    <source>
        <dbReference type="Proteomes" id="UP000606786"/>
    </source>
</evidence>
<proteinExistence type="predicted"/>
<organism evidence="1 2">
    <name type="scientific">Ceratitis capitata</name>
    <name type="common">Mediterranean fruit fly</name>
    <name type="synonym">Tephritis capitata</name>
    <dbReference type="NCBI Taxonomy" id="7213"/>
    <lineage>
        <taxon>Eukaryota</taxon>
        <taxon>Metazoa</taxon>
        <taxon>Ecdysozoa</taxon>
        <taxon>Arthropoda</taxon>
        <taxon>Hexapoda</taxon>
        <taxon>Insecta</taxon>
        <taxon>Pterygota</taxon>
        <taxon>Neoptera</taxon>
        <taxon>Endopterygota</taxon>
        <taxon>Diptera</taxon>
        <taxon>Brachycera</taxon>
        <taxon>Muscomorpha</taxon>
        <taxon>Tephritoidea</taxon>
        <taxon>Tephritidae</taxon>
        <taxon>Ceratitis</taxon>
        <taxon>Ceratitis</taxon>
    </lineage>
</organism>
<dbReference type="AlphaFoldDB" id="A0A811VHH2"/>
<dbReference type="Pfam" id="PF06757">
    <property type="entry name" value="Ins_allergen_rp"/>
    <property type="match status" value="1"/>
</dbReference>
<name>A0A811VHH2_CERCA</name>